<dbReference type="AlphaFoldDB" id="A0A409WS46"/>
<dbReference type="STRING" id="93625.A0A409WS46"/>
<dbReference type="OrthoDB" id="6770063at2759"/>
<evidence type="ECO:0000256" key="3">
    <source>
        <dbReference type="ARBA" id="ARBA00022989"/>
    </source>
</evidence>
<comment type="subcellular location">
    <subcellularLocation>
        <location evidence="1">Membrane</location>
        <topology evidence="1">Multi-pass membrane protein</topology>
    </subcellularLocation>
</comment>
<evidence type="ECO:0000256" key="4">
    <source>
        <dbReference type="ARBA" id="ARBA00023136"/>
    </source>
</evidence>
<feature type="transmembrane region" description="Helical" evidence="5">
    <location>
        <begin position="537"/>
        <end position="560"/>
    </location>
</feature>
<dbReference type="Gene3D" id="1.20.1250.20">
    <property type="entry name" value="MFS general substrate transporter like domains"/>
    <property type="match status" value="1"/>
</dbReference>
<dbReference type="FunFam" id="1.20.1250.20:FF:000011">
    <property type="entry name" value="MFS multidrug transporter, putative"/>
    <property type="match status" value="1"/>
</dbReference>
<feature type="transmembrane region" description="Helical" evidence="5">
    <location>
        <begin position="257"/>
        <end position="279"/>
    </location>
</feature>
<dbReference type="SUPFAM" id="SSF103473">
    <property type="entry name" value="MFS general substrate transporter"/>
    <property type="match status" value="1"/>
</dbReference>
<evidence type="ECO:0000256" key="1">
    <source>
        <dbReference type="ARBA" id="ARBA00004141"/>
    </source>
</evidence>
<proteinExistence type="predicted"/>
<keyword evidence="3 5" id="KW-1133">Transmembrane helix</keyword>
<feature type="transmembrane region" description="Helical" evidence="5">
    <location>
        <begin position="171"/>
        <end position="190"/>
    </location>
</feature>
<dbReference type="PANTHER" id="PTHR23502">
    <property type="entry name" value="MAJOR FACILITATOR SUPERFAMILY"/>
    <property type="match status" value="1"/>
</dbReference>
<evidence type="ECO:0000313" key="8">
    <source>
        <dbReference type="Proteomes" id="UP000283269"/>
    </source>
</evidence>
<protein>
    <recommendedName>
        <fullName evidence="6">Major facilitator superfamily (MFS) profile domain-containing protein</fullName>
    </recommendedName>
</protein>
<feature type="transmembrane region" description="Helical" evidence="5">
    <location>
        <begin position="139"/>
        <end position="159"/>
    </location>
</feature>
<feature type="transmembrane region" description="Helical" evidence="5">
    <location>
        <begin position="373"/>
        <end position="394"/>
    </location>
</feature>
<dbReference type="InParanoid" id="A0A409WS46"/>
<dbReference type="GO" id="GO:0005886">
    <property type="term" value="C:plasma membrane"/>
    <property type="evidence" value="ECO:0007669"/>
    <property type="project" value="TreeGrafter"/>
</dbReference>
<organism evidence="7 8">
    <name type="scientific">Psilocybe cyanescens</name>
    <dbReference type="NCBI Taxonomy" id="93625"/>
    <lineage>
        <taxon>Eukaryota</taxon>
        <taxon>Fungi</taxon>
        <taxon>Dikarya</taxon>
        <taxon>Basidiomycota</taxon>
        <taxon>Agaricomycotina</taxon>
        <taxon>Agaricomycetes</taxon>
        <taxon>Agaricomycetidae</taxon>
        <taxon>Agaricales</taxon>
        <taxon>Agaricineae</taxon>
        <taxon>Strophariaceae</taxon>
        <taxon>Psilocybe</taxon>
    </lineage>
</organism>
<accession>A0A409WS46</accession>
<name>A0A409WS46_PSICY</name>
<keyword evidence="2 5" id="KW-0812">Transmembrane</keyword>
<feature type="transmembrane region" description="Helical" evidence="5">
    <location>
        <begin position="329"/>
        <end position="353"/>
    </location>
</feature>
<dbReference type="CDD" id="cd17323">
    <property type="entry name" value="MFS_Tpo1_MDR_like"/>
    <property type="match status" value="1"/>
</dbReference>
<feature type="domain" description="Major facilitator superfamily (MFS) profile" evidence="6">
    <location>
        <begin position="104"/>
        <end position="563"/>
    </location>
</feature>
<dbReference type="InterPro" id="IPR011701">
    <property type="entry name" value="MFS"/>
</dbReference>
<feature type="transmembrane region" description="Helical" evidence="5">
    <location>
        <begin position="102"/>
        <end position="119"/>
    </location>
</feature>
<dbReference type="Proteomes" id="UP000283269">
    <property type="component" value="Unassembled WGS sequence"/>
</dbReference>
<dbReference type="GO" id="GO:0022857">
    <property type="term" value="F:transmembrane transporter activity"/>
    <property type="evidence" value="ECO:0007669"/>
    <property type="project" value="InterPro"/>
</dbReference>
<evidence type="ECO:0000256" key="2">
    <source>
        <dbReference type="ARBA" id="ARBA00022692"/>
    </source>
</evidence>
<dbReference type="InterPro" id="IPR020846">
    <property type="entry name" value="MFS_dom"/>
</dbReference>
<feature type="transmembrane region" description="Helical" evidence="5">
    <location>
        <begin position="196"/>
        <end position="221"/>
    </location>
</feature>
<feature type="transmembrane region" description="Helical" evidence="5">
    <location>
        <begin position="494"/>
        <end position="517"/>
    </location>
</feature>
<dbReference type="EMBL" id="NHYD01003264">
    <property type="protein sequence ID" value="PPQ81334.1"/>
    <property type="molecule type" value="Genomic_DNA"/>
</dbReference>
<keyword evidence="4 5" id="KW-0472">Membrane</keyword>
<sequence length="573" mass="62008">MNGPGQLTQKEDVLLKSEAAVAASTATGTTASHISFIAPGSSASVSADVTQTRNSTPINEKLDVEIGKRELEKDLQSLQEEEDEEWEVDPANARNWPTHMKWISMAVVAMYSLIPPLASSMMSPGLPEVAERFNIQSSTILALTLTVFLISLALGPLILAPLSEMYGRTWILHVSNILSIAFNLSCAFAPNTGVLIGFRFLCGLSGGAPIAIGGGTVSDLFAPRDRATAMAMYNLGPLLGPAIGPVAGGYITQTVGIKWVFIVIGIVCGVGSLIGIPLLRETYAPVIRMRQAKREGNNAKAERAHPMLVQARGNLWNILWVNLTRPLEMLFGSFICFILSLFMALIFGIYYLMFSTFATLFSVVYGFGPGEGGLAYIGLGIGFVLSTLVGARMADTLYKYLADKNGGKGKPEMRIPSMIIGSVMIPIGLFWYGWSAQARIHWIMPIIGTSFFGFGEFCMMTALYVLQRSVYISTLISLETSLPITLYLVDAFKYAASALAAASVFRSMLGFAFPLFGEQMYSALGEGPGNSSFGCDFGFAQMLAGMAIVLGIPFPIWIYYRGEAMRARNPMTR</sequence>
<feature type="transmembrane region" description="Helical" evidence="5">
    <location>
        <begin position="233"/>
        <end position="251"/>
    </location>
</feature>
<reference evidence="7 8" key="1">
    <citation type="journal article" date="2018" name="Evol. Lett.">
        <title>Horizontal gene cluster transfer increased hallucinogenic mushroom diversity.</title>
        <authorList>
            <person name="Reynolds H.T."/>
            <person name="Vijayakumar V."/>
            <person name="Gluck-Thaler E."/>
            <person name="Korotkin H.B."/>
            <person name="Matheny P.B."/>
            <person name="Slot J.C."/>
        </authorList>
    </citation>
    <scope>NUCLEOTIDE SEQUENCE [LARGE SCALE GENOMIC DNA]</scope>
    <source>
        <strain evidence="7 8">2631</strain>
    </source>
</reference>
<gene>
    <name evidence="7" type="ORF">CVT25_015090</name>
</gene>
<feature type="transmembrane region" description="Helical" evidence="5">
    <location>
        <begin position="440"/>
        <end position="466"/>
    </location>
</feature>
<evidence type="ECO:0000313" key="7">
    <source>
        <dbReference type="EMBL" id="PPQ81334.1"/>
    </source>
</evidence>
<dbReference type="Pfam" id="PF07690">
    <property type="entry name" value="MFS_1"/>
    <property type="match status" value="1"/>
</dbReference>
<dbReference type="PANTHER" id="PTHR23502:SF60">
    <property type="entry name" value="MAJOR FACILITATOR SUPERFAMILY (MFS) PROFILE DOMAIN-CONTAINING PROTEIN-RELATED"/>
    <property type="match status" value="1"/>
</dbReference>
<feature type="transmembrane region" description="Helical" evidence="5">
    <location>
        <begin position="415"/>
        <end position="434"/>
    </location>
</feature>
<evidence type="ECO:0000256" key="5">
    <source>
        <dbReference type="SAM" id="Phobius"/>
    </source>
</evidence>
<evidence type="ECO:0000259" key="6">
    <source>
        <dbReference type="PROSITE" id="PS50850"/>
    </source>
</evidence>
<dbReference type="PROSITE" id="PS50850">
    <property type="entry name" value="MFS"/>
    <property type="match status" value="1"/>
</dbReference>
<dbReference type="InterPro" id="IPR036259">
    <property type="entry name" value="MFS_trans_sf"/>
</dbReference>
<keyword evidence="8" id="KW-1185">Reference proteome</keyword>
<comment type="caution">
    <text evidence="7">The sequence shown here is derived from an EMBL/GenBank/DDBJ whole genome shotgun (WGS) entry which is preliminary data.</text>
</comment>